<keyword evidence="8" id="KW-0511">Multifunctional enzyme</keyword>
<dbReference type="GO" id="GO:0004358">
    <property type="term" value="F:L-glutamate N-acetyltransferase activity, acting on acetyl-L-ornithine as donor"/>
    <property type="evidence" value="ECO:0007669"/>
    <property type="project" value="UniProtKB-UniRule"/>
</dbReference>
<dbReference type="EMBL" id="CP011502">
    <property type="protein sequence ID" value="ALX04726.1"/>
    <property type="molecule type" value="Genomic_DNA"/>
</dbReference>
<dbReference type="CDD" id="cd02152">
    <property type="entry name" value="OAT"/>
    <property type="match status" value="1"/>
</dbReference>
<feature type="binding site" evidence="8">
    <location>
        <position position="243"/>
    </location>
    <ligand>
        <name>substrate</name>
    </ligand>
</feature>
<gene>
    <name evidence="8" type="primary">argJ</name>
    <name evidence="10" type="ORF">AERYTH_08475</name>
</gene>
<dbReference type="PANTHER" id="PTHR23100">
    <property type="entry name" value="ARGININE BIOSYNTHESIS BIFUNCTIONAL PROTEIN ARGJ"/>
    <property type="match status" value="1"/>
</dbReference>
<dbReference type="Gene3D" id="3.10.20.340">
    <property type="entry name" value="ArgJ beta chain, C-terminal domain"/>
    <property type="match status" value="1"/>
</dbReference>
<keyword evidence="7 8" id="KW-0012">Acyltransferase</keyword>
<accession>A0A0U4CNS1</accession>
<dbReference type="UniPathway" id="UPA00068">
    <property type="reaction ID" value="UER00106"/>
</dbReference>
<feature type="site" description="Cleavage; by autolysis" evidence="8">
    <location>
        <begin position="242"/>
        <end position="243"/>
    </location>
</feature>
<dbReference type="GO" id="GO:0006592">
    <property type="term" value="P:ornithine biosynthetic process"/>
    <property type="evidence" value="ECO:0007669"/>
    <property type="project" value="TreeGrafter"/>
</dbReference>
<dbReference type="InterPro" id="IPR016117">
    <property type="entry name" value="ArgJ-like_dom_sf"/>
</dbReference>
<evidence type="ECO:0000256" key="1">
    <source>
        <dbReference type="ARBA" id="ARBA00004496"/>
    </source>
</evidence>
<dbReference type="EC" id="2.3.1.1" evidence="8"/>
<dbReference type="AlphaFoldDB" id="A0A0U4CNS1"/>
<keyword evidence="11" id="KW-1185">Reference proteome</keyword>
<dbReference type="PANTHER" id="PTHR23100:SF0">
    <property type="entry name" value="ARGININE BIOSYNTHESIS BIFUNCTIONAL PROTEIN ARGJ, MITOCHONDRIAL"/>
    <property type="match status" value="1"/>
</dbReference>
<evidence type="ECO:0000256" key="7">
    <source>
        <dbReference type="ARBA" id="ARBA00023315"/>
    </source>
</evidence>
<dbReference type="SUPFAM" id="SSF56266">
    <property type="entry name" value="DmpA/ArgJ-like"/>
    <property type="match status" value="2"/>
</dbReference>
<evidence type="ECO:0000256" key="9">
    <source>
        <dbReference type="SAM" id="MobiDB-lite"/>
    </source>
</evidence>
<feature type="binding site" evidence="8">
    <location>
        <position position="447"/>
    </location>
    <ligand>
        <name>substrate</name>
    </ligand>
</feature>
<evidence type="ECO:0000256" key="6">
    <source>
        <dbReference type="ARBA" id="ARBA00022813"/>
    </source>
</evidence>
<evidence type="ECO:0000256" key="8">
    <source>
        <dbReference type="HAMAP-Rule" id="MF_01106"/>
    </source>
</evidence>
<comment type="function">
    <text evidence="8">Catalyzes two activities which are involved in the cyclic version of arginine biosynthesis: the synthesis of N-acetylglutamate from glutamate and acetyl-CoA as the acetyl donor, and of ornithine by transacetylation between N(2)-acetylornithine and glutamate.</text>
</comment>
<evidence type="ECO:0000256" key="5">
    <source>
        <dbReference type="ARBA" id="ARBA00022679"/>
    </source>
</evidence>
<reference evidence="10 11" key="1">
    <citation type="journal article" date="1991" name="Int. J. Syst. Bacteriol.">
        <title>Description of the erythromycin-producing bacterium Arthrobacter sp. strain NRRL B-3381 as Aeromicrobium erythreum gen. nov., sp. nov.</title>
        <authorList>
            <person name="Miller E.S."/>
            <person name="Woese C.R."/>
            <person name="Brenner S."/>
        </authorList>
    </citation>
    <scope>NUCLEOTIDE SEQUENCE [LARGE SCALE GENOMIC DNA]</scope>
    <source>
        <strain evidence="10 11">AR18</strain>
    </source>
</reference>
<sequence length="447" mass="44825">MTVTAAQGFRAAGVAAGLKSTGAPDVALVVNDGPSSAAAAVFTSNRCRANPVLWSAEAIKTGSARAVVLNSGGANCYTGAEGFQLTHATAELVGELLSGGGSEPRAEEEPGGGSGPRAEEEPGGGSGPRAEEEPGGGSGPRAEEEPGGGSGPRAEEEIAAIDVQVCSTGLIGLLNDRDDLLAGVRAAHAALSDDGGAAAAAAIMTTDTVPKQSVAEGTDSAGRAFTVGGMAKGAGMLAPALATMLVVVTTDADVDAATLDAALRRATRVTFDRLDSDGCQSTNDTVLLMASGASGATPSVDELAEHLTTVCHDLALQLLADAEGADHEISIEVRGAASEDDAVEVARSVARSNLFKAAVFGKDPNWGRVLASVGTTSATFDPADLDVALNGVWVCRDSGPGEPATSVSLEDRAVSVTIDLKSGPETATVWTNDLTHAYVHENSAYSS</sequence>
<comment type="catalytic activity">
    <reaction evidence="8">
        <text>L-glutamate + acetyl-CoA = N-acetyl-L-glutamate + CoA + H(+)</text>
        <dbReference type="Rhea" id="RHEA:24292"/>
        <dbReference type="ChEBI" id="CHEBI:15378"/>
        <dbReference type="ChEBI" id="CHEBI:29985"/>
        <dbReference type="ChEBI" id="CHEBI:44337"/>
        <dbReference type="ChEBI" id="CHEBI:57287"/>
        <dbReference type="ChEBI" id="CHEBI:57288"/>
        <dbReference type="EC" id="2.3.1.1"/>
    </reaction>
</comment>
<dbReference type="STRING" id="2041.AERYTH_08475"/>
<evidence type="ECO:0000256" key="4">
    <source>
        <dbReference type="ARBA" id="ARBA00022490"/>
    </source>
</evidence>
<feature type="binding site" evidence="8">
    <location>
        <position position="442"/>
    </location>
    <ligand>
        <name>substrate</name>
    </ligand>
</feature>
<protein>
    <recommendedName>
        <fullName evidence="8">Arginine biosynthesis bifunctional protein ArgJ</fullName>
    </recommendedName>
    <domain>
        <recommendedName>
            <fullName evidence="8">Glutamate N-acetyltransferase</fullName>
            <ecNumber evidence="8">2.3.1.35</ecNumber>
        </recommendedName>
        <alternativeName>
            <fullName evidence="8">Ornithine acetyltransferase</fullName>
            <shortName evidence="8">OATase</shortName>
        </alternativeName>
        <alternativeName>
            <fullName evidence="8">Ornithine transacetylase</fullName>
        </alternativeName>
    </domain>
    <domain>
        <recommendedName>
            <fullName evidence="8">Amino-acid acetyltransferase</fullName>
            <ecNumber evidence="8">2.3.1.1</ecNumber>
        </recommendedName>
        <alternativeName>
            <fullName evidence="8">N-acetylglutamate synthase</fullName>
            <shortName evidence="8">AGSase</shortName>
        </alternativeName>
    </domain>
    <component>
        <recommendedName>
            <fullName evidence="8">Arginine biosynthesis bifunctional protein ArgJ alpha chain</fullName>
        </recommendedName>
    </component>
    <component>
        <recommendedName>
            <fullName evidence="8">Arginine biosynthesis bifunctional protein ArgJ beta chain</fullName>
        </recommendedName>
    </component>
</protein>
<dbReference type="HAMAP" id="MF_01106">
    <property type="entry name" value="ArgJ"/>
    <property type="match status" value="1"/>
</dbReference>
<keyword evidence="4 8" id="KW-0963">Cytoplasm</keyword>
<feature type="site" description="Involved in the stabilization of negative charge on the oxyanion by the formation of the oxyanion hole" evidence="8">
    <location>
        <position position="169"/>
    </location>
</feature>
<keyword evidence="8" id="KW-0055">Arginine biosynthesis</keyword>
<dbReference type="GO" id="GO:0006526">
    <property type="term" value="P:L-arginine biosynthetic process"/>
    <property type="evidence" value="ECO:0007669"/>
    <property type="project" value="UniProtKB-UniRule"/>
</dbReference>
<keyword evidence="5 8" id="KW-0808">Transferase</keyword>
<evidence type="ECO:0000256" key="3">
    <source>
        <dbReference type="ARBA" id="ARBA00011475"/>
    </source>
</evidence>
<organism evidence="10 11">
    <name type="scientific">Aeromicrobium erythreum</name>
    <dbReference type="NCBI Taxonomy" id="2041"/>
    <lineage>
        <taxon>Bacteria</taxon>
        <taxon>Bacillati</taxon>
        <taxon>Actinomycetota</taxon>
        <taxon>Actinomycetes</taxon>
        <taxon>Propionibacteriales</taxon>
        <taxon>Nocardioidaceae</taxon>
        <taxon>Aeromicrobium</taxon>
    </lineage>
</organism>
<evidence type="ECO:0000313" key="11">
    <source>
        <dbReference type="Proteomes" id="UP000067689"/>
    </source>
</evidence>
<dbReference type="OrthoDB" id="9804242at2"/>
<keyword evidence="6 8" id="KW-0068">Autocatalytic cleavage</keyword>
<feature type="binding site" evidence="8">
    <location>
        <position position="323"/>
    </location>
    <ligand>
        <name>substrate</name>
    </ligand>
</feature>
<proteinExistence type="inferred from homology"/>
<feature type="binding site" evidence="8">
    <location>
        <position position="205"/>
    </location>
    <ligand>
        <name>substrate</name>
    </ligand>
</feature>
<name>A0A0U4CNS1_9ACTN</name>
<dbReference type="InterPro" id="IPR002813">
    <property type="entry name" value="Arg_biosynth_ArgJ"/>
</dbReference>
<feature type="binding site" evidence="8">
    <location>
        <position position="232"/>
    </location>
    <ligand>
        <name>substrate</name>
    </ligand>
</feature>
<dbReference type="GO" id="GO:0004042">
    <property type="term" value="F:L-glutamate N-acetyltransferase activity"/>
    <property type="evidence" value="ECO:0007669"/>
    <property type="project" value="UniProtKB-UniRule"/>
</dbReference>
<feature type="chain" id="PRO_5023452192" description="Arginine biosynthesis bifunctional protein ArgJ beta chain" evidence="8">
    <location>
        <begin position="243"/>
        <end position="447"/>
    </location>
</feature>
<dbReference type="KEGG" id="aer:AERYTH_08475"/>
<dbReference type="FunFam" id="3.10.20.340:FF:000003">
    <property type="entry name" value="Arginine biosynthesis bifunctional protein ArgJ"/>
    <property type="match status" value="1"/>
</dbReference>
<dbReference type="GO" id="GO:0005737">
    <property type="term" value="C:cytoplasm"/>
    <property type="evidence" value="ECO:0007669"/>
    <property type="project" value="UniProtKB-SubCell"/>
</dbReference>
<comment type="pathway">
    <text evidence="8">Amino-acid biosynthesis; L-arginine biosynthesis; L-ornithine and N-acetyl-L-glutamate from L-glutamate and N(2)-acetyl-L-ornithine (cyclic): step 1/1.</text>
</comment>
<comment type="subcellular location">
    <subcellularLocation>
        <location evidence="1 8">Cytoplasm</location>
    </subcellularLocation>
</comment>
<comment type="catalytic activity">
    <reaction evidence="8">
        <text>N(2)-acetyl-L-ornithine + L-glutamate = N-acetyl-L-glutamate + L-ornithine</text>
        <dbReference type="Rhea" id="RHEA:15349"/>
        <dbReference type="ChEBI" id="CHEBI:29985"/>
        <dbReference type="ChEBI" id="CHEBI:44337"/>
        <dbReference type="ChEBI" id="CHEBI:46911"/>
        <dbReference type="ChEBI" id="CHEBI:57805"/>
        <dbReference type="EC" id="2.3.1.35"/>
    </reaction>
</comment>
<keyword evidence="8" id="KW-0028">Amino-acid biosynthesis</keyword>
<comment type="pathway">
    <text evidence="8">Amino-acid biosynthesis; L-arginine biosynthesis; N(2)-acetyl-L-ornithine from L-glutamate: step 1/4.</text>
</comment>
<dbReference type="InterPro" id="IPR042195">
    <property type="entry name" value="ArgJ_beta_C"/>
</dbReference>
<dbReference type="Proteomes" id="UP000067689">
    <property type="component" value="Chromosome"/>
</dbReference>
<evidence type="ECO:0000256" key="2">
    <source>
        <dbReference type="ARBA" id="ARBA00006774"/>
    </source>
</evidence>
<dbReference type="RefSeq" id="WP_067857214.1">
    <property type="nucleotide sequence ID" value="NZ_CP011502.1"/>
</dbReference>
<dbReference type="EC" id="2.3.1.35" evidence="8"/>
<comment type="subunit">
    <text evidence="3 8">Heterotetramer of two alpha and two beta chains.</text>
</comment>
<feature type="chain" id="PRO_5023452191" description="Arginine biosynthesis bifunctional protein ArgJ alpha chain" evidence="8">
    <location>
        <begin position="1"/>
        <end position="242"/>
    </location>
</feature>
<dbReference type="PATRIC" id="fig|2041.4.peg.1777"/>
<feature type="region of interest" description="Disordered" evidence="9">
    <location>
        <begin position="97"/>
        <end position="153"/>
    </location>
</feature>
<evidence type="ECO:0000313" key="10">
    <source>
        <dbReference type="EMBL" id="ALX04726.1"/>
    </source>
</evidence>
<feature type="site" description="Involved in the stabilization of negative charge on the oxyanion by the formation of the oxyanion hole" evidence="8">
    <location>
        <position position="168"/>
    </location>
</feature>
<comment type="similarity">
    <text evidence="2 8">Belongs to the ArgJ family.</text>
</comment>
<feature type="active site" description="Nucleophile" evidence="8">
    <location>
        <position position="243"/>
    </location>
</feature>
<dbReference type="Gene3D" id="3.60.70.12">
    <property type="entry name" value="L-amino peptidase D-ALA esterase/amidase"/>
    <property type="match status" value="1"/>
</dbReference>
<dbReference type="Pfam" id="PF01960">
    <property type="entry name" value="ArgJ"/>
    <property type="match status" value="2"/>
</dbReference>